<dbReference type="InterPro" id="IPR011990">
    <property type="entry name" value="TPR-like_helical_dom_sf"/>
</dbReference>
<feature type="domain" description="PRP1 splicing factor N-terminal" evidence="7">
    <location>
        <begin position="11"/>
        <end position="39"/>
    </location>
</feature>
<comment type="caution">
    <text evidence="8">The sequence shown here is derived from an EMBL/GenBank/DDBJ whole genome shotgun (WGS) entry which is preliminary data.</text>
</comment>
<evidence type="ECO:0000256" key="3">
    <source>
        <dbReference type="ARBA" id="ARBA00022737"/>
    </source>
</evidence>
<dbReference type="SMART" id="SM00028">
    <property type="entry name" value="TPR"/>
    <property type="match status" value="4"/>
</dbReference>
<keyword evidence="5" id="KW-0539">Nucleus</keyword>
<dbReference type="Pfam" id="PF13428">
    <property type="entry name" value="TPR_14"/>
    <property type="match status" value="1"/>
</dbReference>
<dbReference type="FunCoup" id="A0A1Z5JC24">
    <property type="interactions" value="963"/>
</dbReference>
<dbReference type="InParanoid" id="A0A1Z5JC24"/>
<name>A0A1Z5JC24_FISSO</name>
<dbReference type="Proteomes" id="UP000198406">
    <property type="component" value="Unassembled WGS sequence"/>
</dbReference>
<proteinExistence type="predicted"/>
<keyword evidence="2" id="KW-0507">mRNA processing</keyword>
<evidence type="ECO:0000259" key="7">
    <source>
        <dbReference type="Pfam" id="PF06424"/>
    </source>
</evidence>
<keyword evidence="9" id="KW-1185">Reference proteome</keyword>
<evidence type="ECO:0000256" key="2">
    <source>
        <dbReference type="ARBA" id="ARBA00022664"/>
    </source>
</evidence>
<dbReference type="Pfam" id="PF14559">
    <property type="entry name" value="TPR_19"/>
    <property type="match status" value="1"/>
</dbReference>
<dbReference type="OrthoDB" id="440128at2759"/>
<dbReference type="PANTHER" id="PTHR11246:SF1">
    <property type="entry name" value="PRE-MRNA-PROCESSING FACTOR 6"/>
    <property type="match status" value="1"/>
</dbReference>
<dbReference type="FunFam" id="1.25.40.10:FF:001362">
    <property type="entry name" value="RNA splicing factor"/>
    <property type="match status" value="1"/>
</dbReference>
<dbReference type="Pfam" id="PF06424">
    <property type="entry name" value="PRP1_N"/>
    <property type="match status" value="2"/>
</dbReference>
<dbReference type="InterPro" id="IPR019734">
    <property type="entry name" value="TPR_rpt"/>
</dbReference>
<evidence type="ECO:0000313" key="8">
    <source>
        <dbReference type="EMBL" id="GAX11509.1"/>
    </source>
</evidence>
<accession>A0A1Z5JC24</accession>
<dbReference type="SUPFAM" id="SSF48452">
    <property type="entry name" value="TPR-like"/>
    <property type="match status" value="4"/>
</dbReference>
<dbReference type="Gene3D" id="1.25.40.10">
    <property type="entry name" value="Tetratricopeptide repeat domain"/>
    <property type="match status" value="4"/>
</dbReference>
<dbReference type="InterPro" id="IPR010491">
    <property type="entry name" value="PRP1_N"/>
</dbReference>
<feature type="domain" description="PRP1 splicing factor N-terminal" evidence="7">
    <location>
        <begin position="87"/>
        <end position="180"/>
    </location>
</feature>
<dbReference type="InterPro" id="IPR045075">
    <property type="entry name" value="Syf1-like"/>
</dbReference>
<dbReference type="InterPro" id="IPR003107">
    <property type="entry name" value="HAT"/>
</dbReference>
<comment type="subcellular location">
    <subcellularLocation>
        <location evidence="1">Nucleus</location>
    </subcellularLocation>
</comment>
<evidence type="ECO:0000313" key="9">
    <source>
        <dbReference type="Proteomes" id="UP000198406"/>
    </source>
</evidence>
<keyword evidence="4" id="KW-0508">mRNA splicing</keyword>
<dbReference type="EMBL" id="BDSP01000041">
    <property type="protein sequence ID" value="GAX11509.1"/>
    <property type="molecule type" value="Genomic_DNA"/>
</dbReference>
<dbReference type="PANTHER" id="PTHR11246">
    <property type="entry name" value="PRE-MRNA SPLICING FACTOR"/>
    <property type="match status" value="1"/>
</dbReference>
<reference evidence="8 9" key="1">
    <citation type="journal article" date="2015" name="Plant Cell">
        <title>Oil accumulation by the oleaginous diatom Fistulifera solaris as revealed by the genome and transcriptome.</title>
        <authorList>
            <person name="Tanaka T."/>
            <person name="Maeda Y."/>
            <person name="Veluchamy A."/>
            <person name="Tanaka M."/>
            <person name="Abida H."/>
            <person name="Marechal E."/>
            <person name="Bowler C."/>
            <person name="Muto M."/>
            <person name="Sunaga Y."/>
            <person name="Tanaka M."/>
            <person name="Yoshino T."/>
            <person name="Taniguchi T."/>
            <person name="Fukuda Y."/>
            <person name="Nemoto M."/>
            <person name="Matsumoto M."/>
            <person name="Wong P.S."/>
            <person name="Aburatani S."/>
            <person name="Fujibuchi W."/>
        </authorList>
    </citation>
    <scope>NUCLEOTIDE SEQUENCE [LARGE SCALE GENOMIC DNA]</scope>
    <source>
        <strain evidence="8 9">JPCC DA0580</strain>
    </source>
</reference>
<dbReference type="AlphaFoldDB" id="A0A1Z5JC24"/>
<evidence type="ECO:0000256" key="1">
    <source>
        <dbReference type="ARBA" id="ARBA00004123"/>
    </source>
</evidence>
<organism evidence="8 9">
    <name type="scientific">Fistulifera solaris</name>
    <name type="common">Oleaginous diatom</name>
    <dbReference type="NCBI Taxonomy" id="1519565"/>
    <lineage>
        <taxon>Eukaryota</taxon>
        <taxon>Sar</taxon>
        <taxon>Stramenopiles</taxon>
        <taxon>Ochrophyta</taxon>
        <taxon>Bacillariophyta</taxon>
        <taxon>Bacillariophyceae</taxon>
        <taxon>Bacillariophycidae</taxon>
        <taxon>Naviculales</taxon>
        <taxon>Naviculaceae</taxon>
        <taxon>Fistulifera</taxon>
    </lineage>
</organism>
<evidence type="ECO:0000256" key="5">
    <source>
        <dbReference type="ARBA" id="ARBA00023242"/>
    </source>
</evidence>
<dbReference type="GO" id="GO:0000244">
    <property type="term" value="P:spliceosomal tri-snRNP complex assembly"/>
    <property type="evidence" value="ECO:0007669"/>
    <property type="project" value="TreeGrafter"/>
</dbReference>
<protein>
    <submittedName>
        <fullName evidence="8">Pre-mRNA-processing factor 6</fullName>
    </submittedName>
</protein>
<dbReference type="GO" id="GO:0046540">
    <property type="term" value="C:U4/U6 x U5 tri-snRNP complex"/>
    <property type="evidence" value="ECO:0007669"/>
    <property type="project" value="TreeGrafter"/>
</dbReference>
<feature type="region of interest" description="Disordered" evidence="6">
    <location>
        <begin position="1"/>
        <end position="143"/>
    </location>
</feature>
<dbReference type="GO" id="GO:0071013">
    <property type="term" value="C:catalytic step 2 spliceosome"/>
    <property type="evidence" value="ECO:0007669"/>
    <property type="project" value="TreeGrafter"/>
</dbReference>
<gene>
    <name evidence="8" type="ORF">FisN_22Lh200</name>
</gene>
<keyword evidence="3" id="KW-0677">Repeat</keyword>
<evidence type="ECO:0000256" key="6">
    <source>
        <dbReference type="SAM" id="MobiDB-lite"/>
    </source>
</evidence>
<dbReference type="SMART" id="SM00386">
    <property type="entry name" value="HAT"/>
    <property type="match status" value="10"/>
</dbReference>
<sequence>MSAFRGRGAVPPKNYVPGLGRGAAGFTTRSDVGPVVPEDAVTGSGSRAAEARKQLQFGAPPANYVAGAGRGAGTLNAQGDEGPVGAYDSFSGYSAAPQKGQYDDDDDEADKIWATIDERMNRKRKKKGDNTQDDADDDAGGRKRVRARIGAQFHELKEKLAEVTEDQWASIPDVGDHSLKYKQQRRQQDTFTPLSDSLIEQRNKSQLDASAGNAALAGTTIADDGSGFKSVVADMSGLSAARGTVLGISLDRMSGSVAGNQTSIDPKGYLTSLSGIQSVSNAEVADINKARLLLKSVRDTNPKHGPGWIAAARVEEAAGKLLQARKIIQEACEICADNEDVWLEAARLHPHDVAKSILATAVRRVPKSVKIFLKAADLEHVEANKKAVLRKGLEANPSSITLWKAAIALENAEDARLLLQVAVEKVPHSVEMWLALARLESYKNAQRVLNSARKALPNDRSIWIAAARLEESQNHDEVIDKIIQRAVKSLEKNEAVVTRAQWLQEAEAAESSGAPLTSAAIIKYTIGKDVDDEDRQRTWTEDAKGAAARGSIATARAILSHALSAFPTKRTLWTQAIDLERNHGTAKTLDEVLEAASERLPQVEIFWLLRAKEQWVNGDVNKARDILAKAFAVNPESEAVWLAASKLEHENGEVERARFFLERARQRAPTARVYMKAALLEREQTNFDDALQLIEEGLSKFVKFSKLYMMGGQICSENLPRNKTSLSRARKFYERGLKECPESHILWILASRLEEEAVHFEDVATNSQGSGATKARSILELARLKNPKNPDLWLESIRLERRVGTTKLAETQMAKALQECPKSGILLAESILSSPRVEQKSKAAEAIKRCPDDPLVIAAVASLFASENKNDKARKWFDRATVLNPDIGDIWARFYLFELKSGTQDQQEKVKAACIAAEPKHGDIWASIMKDMKNRGKSVAEGLELVAEHILLEQKKALVS</sequence>
<evidence type="ECO:0000256" key="4">
    <source>
        <dbReference type="ARBA" id="ARBA00023187"/>
    </source>
</evidence>